<evidence type="ECO:0000313" key="2">
    <source>
        <dbReference type="Proteomes" id="UP000603865"/>
    </source>
</evidence>
<organism evidence="1 2">
    <name type="scientific">Deinococcus ruber</name>
    <dbReference type="NCBI Taxonomy" id="1848197"/>
    <lineage>
        <taxon>Bacteria</taxon>
        <taxon>Thermotogati</taxon>
        <taxon>Deinococcota</taxon>
        <taxon>Deinococci</taxon>
        <taxon>Deinococcales</taxon>
        <taxon>Deinococcaceae</taxon>
        <taxon>Deinococcus</taxon>
    </lineage>
</organism>
<name>A0A918CEP1_9DEIO</name>
<dbReference type="Proteomes" id="UP000603865">
    <property type="component" value="Unassembled WGS sequence"/>
</dbReference>
<reference evidence="1" key="2">
    <citation type="submission" date="2020-09" db="EMBL/GenBank/DDBJ databases">
        <authorList>
            <person name="Sun Q."/>
            <person name="Ohkuma M."/>
        </authorList>
    </citation>
    <scope>NUCLEOTIDE SEQUENCE</scope>
    <source>
        <strain evidence="1">JCM 31311</strain>
    </source>
</reference>
<sequence>MTAPALPDQLRADTVLGTLQAIIEFAEQGSDLRVTQASVTFSHAVLRSVGGSNPAFWIIPADLLSAEGSQTETQKLSFVLKRRAPAFVAKSFGEDLARSLQAVRAGLHALAPLSAEFASTASIEFSFELSVEGKISFFLKAGGKRSDGNTLTLELAPS</sequence>
<evidence type="ECO:0000313" key="1">
    <source>
        <dbReference type="EMBL" id="GGR18910.1"/>
    </source>
</evidence>
<reference evidence="1" key="1">
    <citation type="journal article" date="2014" name="Int. J. Syst. Evol. Microbiol.">
        <title>Complete genome sequence of Corynebacterium casei LMG S-19264T (=DSM 44701T), isolated from a smear-ripened cheese.</title>
        <authorList>
            <consortium name="US DOE Joint Genome Institute (JGI-PGF)"/>
            <person name="Walter F."/>
            <person name="Albersmeier A."/>
            <person name="Kalinowski J."/>
            <person name="Ruckert C."/>
        </authorList>
    </citation>
    <scope>NUCLEOTIDE SEQUENCE</scope>
    <source>
        <strain evidence="1">JCM 31311</strain>
    </source>
</reference>
<dbReference type="RefSeq" id="WP_189091742.1">
    <property type="nucleotide sequence ID" value="NZ_BMQL01000022.1"/>
</dbReference>
<protein>
    <submittedName>
        <fullName evidence="1">Uncharacterized protein</fullName>
    </submittedName>
</protein>
<gene>
    <name evidence="1" type="ORF">GCM10008957_34460</name>
</gene>
<accession>A0A918CEP1</accession>
<comment type="caution">
    <text evidence="1">The sequence shown here is derived from an EMBL/GenBank/DDBJ whole genome shotgun (WGS) entry which is preliminary data.</text>
</comment>
<dbReference type="EMBL" id="BMQL01000022">
    <property type="protein sequence ID" value="GGR18910.1"/>
    <property type="molecule type" value="Genomic_DNA"/>
</dbReference>
<proteinExistence type="predicted"/>
<keyword evidence="2" id="KW-1185">Reference proteome</keyword>
<dbReference type="AlphaFoldDB" id="A0A918CEP1"/>